<dbReference type="Proteomes" id="UP000078541">
    <property type="component" value="Unassembled WGS sequence"/>
</dbReference>
<gene>
    <name evidence="1" type="ORF">ALC56_10057</name>
</gene>
<sequence>ARLIAKLAGKASKEFRQQQAEEGRLLRSKANYFIPTCRLPRTRDMYLALGTSVKSIIYYTKIYRRIQNWQYNVLKMMSHKVVATMQNMGCRSYLRSTTYFGAREIRRLNKFHTGILLSNHSYTLFFSEIFCMVLILKDFIIDKSALQDFNFDLDKTDLPSTKIKVLYKNMITYSIFIIIDIRAVFRENSATMKFSVSVS</sequence>
<reference evidence="1 2" key="1">
    <citation type="submission" date="2016-03" db="EMBL/GenBank/DDBJ databases">
        <title>Trachymyrmex septentrionalis WGS genome.</title>
        <authorList>
            <person name="Nygaard S."/>
            <person name="Hu H."/>
            <person name="Boomsma J."/>
            <person name="Zhang G."/>
        </authorList>
    </citation>
    <scope>NUCLEOTIDE SEQUENCE [LARGE SCALE GENOMIC DNA]</scope>
    <source>
        <strain evidence="1">Tsep2-gDNA-1</strain>
        <tissue evidence="1">Whole body</tissue>
    </source>
</reference>
<organism evidence="1 2">
    <name type="scientific">Trachymyrmex septentrionalis</name>
    <dbReference type="NCBI Taxonomy" id="34720"/>
    <lineage>
        <taxon>Eukaryota</taxon>
        <taxon>Metazoa</taxon>
        <taxon>Ecdysozoa</taxon>
        <taxon>Arthropoda</taxon>
        <taxon>Hexapoda</taxon>
        <taxon>Insecta</taxon>
        <taxon>Pterygota</taxon>
        <taxon>Neoptera</taxon>
        <taxon>Endopterygota</taxon>
        <taxon>Hymenoptera</taxon>
        <taxon>Apocrita</taxon>
        <taxon>Aculeata</taxon>
        <taxon>Formicoidea</taxon>
        <taxon>Formicidae</taxon>
        <taxon>Myrmicinae</taxon>
        <taxon>Trachymyrmex</taxon>
    </lineage>
</organism>
<evidence type="ECO:0000313" key="2">
    <source>
        <dbReference type="Proteomes" id="UP000078541"/>
    </source>
</evidence>
<dbReference type="EMBL" id="KQ981805">
    <property type="protein sequence ID" value="KYN35500.1"/>
    <property type="molecule type" value="Genomic_DNA"/>
</dbReference>
<keyword evidence="2" id="KW-1185">Reference proteome</keyword>
<accession>A0A195F4J2</accession>
<name>A0A195F4J2_9HYME</name>
<evidence type="ECO:0000313" key="1">
    <source>
        <dbReference type="EMBL" id="KYN35500.1"/>
    </source>
</evidence>
<feature type="non-terminal residue" evidence="1">
    <location>
        <position position="1"/>
    </location>
</feature>
<protein>
    <submittedName>
        <fullName evidence="1">Uncharacterized protein</fullName>
    </submittedName>
</protein>
<dbReference type="AlphaFoldDB" id="A0A195F4J2"/>
<proteinExistence type="predicted"/>